<comment type="caution">
    <text evidence="4">The sequence shown here is derived from an EMBL/GenBank/DDBJ whole genome shotgun (WGS) entry which is preliminary data.</text>
</comment>
<evidence type="ECO:0000259" key="3">
    <source>
        <dbReference type="SMART" id="SM01080"/>
    </source>
</evidence>
<organism evidence="4">
    <name type="scientific">Desertifilum tharense IPPAS B-1220</name>
    <dbReference type="NCBI Taxonomy" id="1781255"/>
    <lineage>
        <taxon>Bacteria</taxon>
        <taxon>Bacillati</taxon>
        <taxon>Cyanobacteriota</taxon>
        <taxon>Cyanophyceae</taxon>
        <taxon>Desertifilales</taxon>
        <taxon>Desertifilaceae</taxon>
        <taxon>Desertifilum</taxon>
    </lineage>
</organism>
<dbReference type="InterPro" id="IPR007890">
    <property type="entry name" value="CHASE2"/>
</dbReference>
<keyword evidence="2" id="KW-0812">Transmembrane</keyword>
<evidence type="ECO:0000256" key="1">
    <source>
        <dbReference type="SAM" id="MobiDB-lite"/>
    </source>
</evidence>
<dbReference type="Pfam" id="PF12770">
    <property type="entry name" value="CHAT"/>
    <property type="match status" value="1"/>
</dbReference>
<dbReference type="Pfam" id="PF05226">
    <property type="entry name" value="CHASE2"/>
    <property type="match status" value="1"/>
</dbReference>
<dbReference type="STRING" id="1781255.BH720_16315"/>
<reference evidence="4" key="1">
    <citation type="submission" date="2016-09" db="EMBL/GenBank/DDBJ databases">
        <title>Draft genome of thermotolerant cyanobacterium Desertifilum sp. strain IPPAS B-1220.</title>
        <authorList>
            <person name="Sinetova M.A."/>
            <person name="Bolakhan K."/>
            <person name="Zayadan B.K."/>
            <person name="Mironov K.S."/>
            <person name="Ustinova V."/>
            <person name="Kupriyanova E.V."/>
            <person name="Sidorov R.A."/>
            <person name="Skrypnik A.N."/>
            <person name="Gogoleva N.E."/>
            <person name="Gogolev Y.V."/>
            <person name="Los D.A."/>
        </authorList>
    </citation>
    <scope>NUCLEOTIDE SEQUENCE [LARGE SCALE GENOMIC DNA]</scope>
    <source>
        <strain evidence="4">IPPAS B-1220</strain>
    </source>
</reference>
<name>A0A1E5QHQ3_9CYAN</name>
<sequence>MTKRVILTLLKGSYDRGFPVILRIGEPTGLTPWSSQIIGHLPPAPGMEKALSNWQSAYRQVIMPSARIKPKPVQITNFSCYQFGDELAICLNRWLNSTHPEWQKIRDELQRSLYQTEEVEVIIETEVPQLRQIPWHLWDLFDRYYTRAEVALSTPNYRSLSQTPKYQDCPVKILAILGDDTNINIQEDEKIIAQLRDSQSKFLVRPTREELFSTLYNFSCNILFFAGHSFTKENNGGGEIYINEEESVSLSEFKTALRKAIENGLKLAIFNSCDGLGLAEDLAEVQIPQTIFMRELVPDQMAQEFLKHFLQSFANGQSLYLSVREARERLEAFSDRYPFASWLPAIYQNPAEETLTWEKLKNHSDRNSNITPVPPQPKPSKLEKRGKISQALLTSLVVTALVMGARSQEFLQAWELQAYDFLIGLQAQSQPDERFTIITISEEDIQYQAENYSDLRDSLSNQALTEIVEKLKPYHPRVIALDIVRDFALPQGLLTALQNQPFIWMCQVPDLESQLPSFKPPPNLIQAELGFINFPLDADDVIRRQFLGMRRDEDCPTARSLGLTVALQYLATEPNPVHPNFERVPVKIGSLIFPKLEHHSGGYQMNPNQARGYQILLDYRSSFPTQIALRALLNGSVDAELTELVNNRIVLIGRFEDRKDAHYIPNFSRQHRPKVPGVLIHAHLASQILNVVLEQRPLIRWWPEAGEMVWTWVWGLVGGGIVLLRRSRLEQVLAIALGLAALCLACALFFLNGYWIPLIPPVLTLVLTAGSLIFYLNRKYQ</sequence>
<dbReference type="EMBL" id="MJGC01000072">
    <property type="protein sequence ID" value="OEJ74124.1"/>
    <property type="molecule type" value="Genomic_DNA"/>
</dbReference>
<feature type="transmembrane region" description="Helical" evidence="2">
    <location>
        <begin position="732"/>
        <end position="752"/>
    </location>
</feature>
<feature type="transmembrane region" description="Helical" evidence="2">
    <location>
        <begin position="708"/>
        <end position="725"/>
    </location>
</feature>
<accession>A0A1E5QHQ3</accession>
<proteinExistence type="predicted"/>
<dbReference type="RefSeq" id="WP_069968285.1">
    <property type="nucleotide sequence ID" value="NZ_CM124774.1"/>
</dbReference>
<feature type="domain" description="CHASE2" evidence="3">
    <location>
        <begin position="411"/>
        <end position="721"/>
    </location>
</feature>
<feature type="transmembrane region" description="Helical" evidence="2">
    <location>
        <begin position="758"/>
        <end position="776"/>
    </location>
</feature>
<dbReference type="AlphaFoldDB" id="A0A1E5QHQ3"/>
<dbReference type="SMART" id="SM01080">
    <property type="entry name" value="CHASE2"/>
    <property type="match status" value="1"/>
</dbReference>
<dbReference type="InterPro" id="IPR024983">
    <property type="entry name" value="CHAT_dom"/>
</dbReference>
<evidence type="ECO:0000313" key="4">
    <source>
        <dbReference type="EMBL" id="OEJ74124.1"/>
    </source>
</evidence>
<feature type="region of interest" description="Disordered" evidence="1">
    <location>
        <begin position="363"/>
        <end position="384"/>
    </location>
</feature>
<dbReference type="OrthoDB" id="444941at2"/>
<gene>
    <name evidence="4" type="ORF">BH720_16315</name>
</gene>
<protein>
    <recommendedName>
        <fullName evidence="3">CHASE2 domain-containing protein</fullName>
    </recommendedName>
</protein>
<keyword evidence="2" id="KW-1133">Transmembrane helix</keyword>
<evidence type="ECO:0000256" key="2">
    <source>
        <dbReference type="SAM" id="Phobius"/>
    </source>
</evidence>
<keyword evidence="2" id="KW-0472">Membrane</keyword>